<dbReference type="AlphaFoldDB" id="A0A2I2AAY5"/>
<gene>
    <name evidence="3" type="ORF">CYR79_05775</name>
</gene>
<feature type="domain" description="HTH cro/C1-type" evidence="2">
    <location>
        <begin position="5"/>
        <end position="59"/>
    </location>
</feature>
<dbReference type="Pfam" id="PF01381">
    <property type="entry name" value="HTH_3"/>
    <property type="match status" value="1"/>
</dbReference>
<dbReference type="PANTHER" id="PTHR46558:SF11">
    <property type="entry name" value="HTH-TYPE TRANSCRIPTIONAL REGULATOR XRE"/>
    <property type="match status" value="1"/>
</dbReference>
<evidence type="ECO:0000256" key="1">
    <source>
        <dbReference type="ARBA" id="ARBA00023125"/>
    </source>
</evidence>
<reference evidence="4" key="1">
    <citation type="submission" date="2017-12" db="EMBL/GenBank/DDBJ databases">
        <authorList>
            <person name="Christensen H."/>
        </authorList>
    </citation>
    <scope>NUCLEOTIDE SEQUENCE [LARGE SCALE GENOMIC DNA]</scope>
    <source>
        <strain evidence="4">268A</strain>
    </source>
</reference>
<evidence type="ECO:0000313" key="4">
    <source>
        <dbReference type="Proteomes" id="UP000234579"/>
    </source>
</evidence>
<dbReference type="EMBL" id="PKGI01000028">
    <property type="protein sequence ID" value="PLA76534.1"/>
    <property type="molecule type" value="Genomic_DNA"/>
</dbReference>
<dbReference type="SUPFAM" id="SSF47413">
    <property type="entry name" value="lambda repressor-like DNA-binding domains"/>
    <property type="match status" value="1"/>
</dbReference>
<organism evidence="3 4">
    <name type="scientific">Ligilactobacillus agilis</name>
    <dbReference type="NCBI Taxonomy" id="1601"/>
    <lineage>
        <taxon>Bacteria</taxon>
        <taxon>Bacillati</taxon>
        <taxon>Bacillota</taxon>
        <taxon>Bacilli</taxon>
        <taxon>Lactobacillales</taxon>
        <taxon>Lactobacillaceae</taxon>
        <taxon>Ligilactobacillus</taxon>
    </lineage>
</organism>
<evidence type="ECO:0000313" key="3">
    <source>
        <dbReference type="EMBL" id="PLA76534.1"/>
    </source>
</evidence>
<name>A0A2I2AAY5_9LACO</name>
<dbReference type="Gene3D" id="1.10.260.40">
    <property type="entry name" value="lambda repressor-like DNA-binding domains"/>
    <property type="match status" value="1"/>
</dbReference>
<sequence length="140" mass="15802">METRIKQLRTRKKLTQLQLGQAIGVTGKTISMWELGVSEPSDVQLNKLATFFNVSLKYLKCQKDKLYEIVNLDTQVVEAFVINDFEKTVEIAKSLTGSDLAVDTQVGDIIISCYESGMMDNVWPGECHVWTKSLDEILKV</sequence>
<dbReference type="GO" id="GO:0003677">
    <property type="term" value="F:DNA binding"/>
    <property type="evidence" value="ECO:0007669"/>
    <property type="project" value="UniProtKB-KW"/>
</dbReference>
<dbReference type="InterPro" id="IPR001387">
    <property type="entry name" value="Cro/C1-type_HTH"/>
</dbReference>
<comment type="caution">
    <text evidence="3">The sequence shown here is derived from an EMBL/GenBank/DDBJ whole genome shotgun (WGS) entry which is preliminary data.</text>
</comment>
<evidence type="ECO:0000259" key="2">
    <source>
        <dbReference type="PROSITE" id="PS50943"/>
    </source>
</evidence>
<dbReference type="CDD" id="cd00093">
    <property type="entry name" value="HTH_XRE"/>
    <property type="match status" value="1"/>
</dbReference>
<protein>
    <recommendedName>
        <fullName evidence="2">HTH cro/C1-type domain-containing protein</fullName>
    </recommendedName>
</protein>
<dbReference type="InterPro" id="IPR010982">
    <property type="entry name" value="Lambda_DNA-bd_dom_sf"/>
</dbReference>
<proteinExistence type="predicted"/>
<accession>A0A2I2AAY5</accession>
<keyword evidence="1" id="KW-0238">DNA-binding</keyword>
<dbReference type="RefSeq" id="WP_101811823.1">
    <property type="nucleotide sequence ID" value="NZ_PKGI01000028.1"/>
</dbReference>
<dbReference type="Proteomes" id="UP000234579">
    <property type="component" value="Unassembled WGS sequence"/>
</dbReference>
<dbReference type="PROSITE" id="PS50943">
    <property type="entry name" value="HTH_CROC1"/>
    <property type="match status" value="1"/>
</dbReference>
<dbReference type="PANTHER" id="PTHR46558">
    <property type="entry name" value="TRACRIPTIONAL REGULATORY PROTEIN-RELATED-RELATED"/>
    <property type="match status" value="1"/>
</dbReference>
<dbReference type="SMART" id="SM00530">
    <property type="entry name" value="HTH_XRE"/>
    <property type="match status" value="1"/>
</dbReference>